<evidence type="ECO:0000256" key="5">
    <source>
        <dbReference type="ARBA" id="ARBA00022737"/>
    </source>
</evidence>
<evidence type="ECO:0000256" key="6">
    <source>
        <dbReference type="ARBA" id="ARBA00022989"/>
    </source>
</evidence>
<evidence type="ECO:0000313" key="14">
    <source>
        <dbReference type="EMBL" id="MBK1727256.1"/>
    </source>
</evidence>
<keyword evidence="8 10" id="KW-0472">Membrane</keyword>
<evidence type="ECO:0000259" key="12">
    <source>
        <dbReference type="PROSITE" id="PS51371"/>
    </source>
</evidence>
<dbReference type="InterPro" id="IPR044751">
    <property type="entry name" value="Ion_transp-like_CBS"/>
</dbReference>
<dbReference type="Gene3D" id="3.30.465.10">
    <property type="match status" value="1"/>
</dbReference>
<proteinExistence type="inferred from homology"/>
<gene>
    <name evidence="14" type="ORF">CKO13_09545</name>
</gene>
<evidence type="ECO:0000256" key="8">
    <source>
        <dbReference type="ARBA" id="ARBA00023136"/>
    </source>
</evidence>
<evidence type="ECO:0000256" key="10">
    <source>
        <dbReference type="PROSITE-ProRule" id="PRU01193"/>
    </source>
</evidence>
<feature type="domain" description="CNNM transmembrane" evidence="13">
    <location>
        <begin position="2"/>
        <end position="198"/>
    </location>
</feature>
<evidence type="ECO:0000256" key="9">
    <source>
        <dbReference type="PROSITE-ProRule" id="PRU00703"/>
    </source>
</evidence>
<comment type="caution">
    <text evidence="14">The sequence shown here is derived from an EMBL/GenBank/DDBJ whole genome shotgun (WGS) entry which is preliminary data.</text>
</comment>
<dbReference type="PROSITE" id="PS51846">
    <property type="entry name" value="CNNM"/>
    <property type="match status" value="1"/>
</dbReference>
<dbReference type="Pfam" id="PF03471">
    <property type="entry name" value="CorC_HlyC"/>
    <property type="match status" value="1"/>
</dbReference>
<dbReference type="InterPro" id="IPR002550">
    <property type="entry name" value="CNNM"/>
</dbReference>
<feature type="transmembrane region" description="Helical" evidence="11">
    <location>
        <begin position="124"/>
        <end position="146"/>
    </location>
</feature>
<dbReference type="Gene3D" id="3.10.580.10">
    <property type="entry name" value="CBS-domain"/>
    <property type="match status" value="1"/>
</dbReference>
<dbReference type="PROSITE" id="PS51371">
    <property type="entry name" value="CBS"/>
    <property type="match status" value="1"/>
</dbReference>
<feature type="transmembrane region" description="Helical" evidence="11">
    <location>
        <begin position="92"/>
        <end position="112"/>
    </location>
</feature>
<evidence type="ECO:0000256" key="3">
    <source>
        <dbReference type="ARBA" id="ARBA00022475"/>
    </source>
</evidence>
<evidence type="ECO:0000259" key="13">
    <source>
        <dbReference type="PROSITE" id="PS51846"/>
    </source>
</evidence>
<dbReference type="InterPro" id="IPR036318">
    <property type="entry name" value="FAD-bd_PCMH-like_sf"/>
</dbReference>
<keyword evidence="15" id="KW-1185">Reference proteome</keyword>
<dbReference type="SUPFAM" id="SSF56176">
    <property type="entry name" value="FAD-binding/transporter-associated domain-like"/>
    <property type="match status" value="1"/>
</dbReference>
<organism evidence="14 15">
    <name type="scientific">Halorhodospira neutriphila</name>
    <dbReference type="NCBI Taxonomy" id="168379"/>
    <lineage>
        <taxon>Bacteria</taxon>
        <taxon>Pseudomonadati</taxon>
        <taxon>Pseudomonadota</taxon>
        <taxon>Gammaproteobacteria</taxon>
        <taxon>Chromatiales</taxon>
        <taxon>Ectothiorhodospiraceae</taxon>
        <taxon>Halorhodospira</taxon>
    </lineage>
</organism>
<dbReference type="CDD" id="cd04590">
    <property type="entry name" value="CBS_pair_CorC_HlyC_assoc"/>
    <property type="match status" value="1"/>
</dbReference>
<dbReference type="SMART" id="SM01091">
    <property type="entry name" value="CorC_HlyC"/>
    <property type="match status" value="1"/>
</dbReference>
<sequence>MSEIPLSLLFTALGVLIVLSGCFSGSETALMSLNRYRMRHLAKQGHRGARLAERLLRRPDRVLGVILLGNNFVNIAASSLATVIAMRLYGEGAIAVAAGLLTLVILIFSEVAPKTLAAIHPERLAFPGAYVLWPLLRLLYPLVWLVNASANALLSLIRVRVEDVSSGQLSYEELRTVVNEAGGLIPQRHQRMLLSILDLEQASAEEIMIPRPEIAGIDLNDPWPETLERLMNSQHTRLPVYRDTIDHVLGFIHLRRVAGDLVRGSFTPEDLEARLTEPLFIPEGTGLHTQLLNFQHHRERIGLVVDEYGEILGLVALEDILEEIVGEFTTDPGAVTQSITRRSDGIYLAEGSATVRELNRVLGWELSTGGPKTLNGLILEKLETIPEPGTSLLLNGYPVTIIQTQGNRVKAAEIQPQRPASARPTSP</sequence>
<keyword evidence="5" id="KW-0677">Repeat</keyword>
<dbReference type="PANTHER" id="PTHR22777">
    <property type="entry name" value="HEMOLYSIN-RELATED"/>
    <property type="match status" value="1"/>
</dbReference>
<keyword evidence="7 9" id="KW-0129">CBS domain</keyword>
<accession>A0ABS1EAJ2</accession>
<feature type="transmembrane region" description="Helical" evidence="11">
    <location>
        <begin position="6"/>
        <end position="30"/>
    </location>
</feature>
<evidence type="ECO:0000256" key="1">
    <source>
        <dbReference type="ARBA" id="ARBA00004651"/>
    </source>
</evidence>
<evidence type="ECO:0000256" key="11">
    <source>
        <dbReference type="SAM" id="Phobius"/>
    </source>
</evidence>
<keyword evidence="4 10" id="KW-0812">Transmembrane</keyword>
<reference evidence="14 15" key="1">
    <citation type="journal article" date="2020" name="Microorganisms">
        <title>Osmotic Adaptation and Compatible Solute Biosynthesis of Phototrophic Bacteria as Revealed from Genome Analyses.</title>
        <authorList>
            <person name="Imhoff J.F."/>
            <person name="Rahn T."/>
            <person name="Kunzel S."/>
            <person name="Keller A."/>
            <person name="Neulinger S.C."/>
        </authorList>
    </citation>
    <scope>NUCLEOTIDE SEQUENCE [LARGE SCALE GENOMIC DNA]</scope>
    <source>
        <strain evidence="14 15">DSM 15116</strain>
    </source>
</reference>
<keyword evidence="3" id="KW-1003">Cell membrane</keyword>
<dbReference type="RefSeq" id="WP_200260164.1">
    <property type="nucleotide sequence ID" value="NZ_NRSH01000119.1"/>
</dbReference>
<dbReference type="EMBL" id="NRSH01000119">
    <property type="protein sequence ID" value="MBK1727256.1"/>
    <property type="molecule type" value="Genomic_DNA"/>
</dbReference>
<feature type="domain" description="CBS" evidence="12">
    <location>
        <begin position="274"/>
        <end position="330"/>
    </location>
</feature>
<dbReference type="Proteomes" id="UP000738126">
    <property type="component" value="Unassembled WGS sequence"/>
</dbReference>
<dbReference type="InterPro" id="IPR016169">
    <property type="entry name" value="FAD-bd_PCMH_sub2"/>
</dbReference>
<dbReference type="Pfam" id="PF00571">
    <property type="entry name" value="CBS"/>
    <property type="match status" value="2"/>
</dbReference>
<dbReference type="InterPro" id="IPR000644">
    <property type="entry name" value="CBS_dom"/>
</dbReference>
<protein>
    <submittedName>
        <fullName evidence="14">Magnesium/cobalt efflux protein</fullName>
    </submittedName>
</protein>
<comment type="subcellular location">
    <subcellularLocation>
        <location evidence="1">Cell membrane</location>
        <topology evidence="1">Multi-pass membrane protein</topology>
    </subcellularLocation>
</comment>
<evidence type="ECO:0000256" key="2">
    <source>
        <dbReference type="ARBA" id="ARBA00006337"/>
    </source>
</evidence>
<dbReference type="SUPFAM" id="SSF54631">
    <property type="entry name" value="CBS-domain pair"/>
    <property type="match status" value="1"/>
</dbReference>
<name>A0ABS1EAJ2_9GAMM</name>
<dbReference type="InterPro" id="IPR005170">
    <property type="entry name" value="Transptr-assoc_dom"/>
</dbReference>
<evidence type="ECO:0000313" key="15">
    <source>
        <dbReference type="Proteomes" id="UP000738126"/>
    </source>
</evidence>
<feature type="transmembrane region" description="Helical" evidence="11">
    <location>
        <begin position="62"/>
        <end position="86"/>
    </location>
</feature>
<evidence type="ECO:0000256" key="7">
    <source>
        <dbReference type="ARBA" id="ARBA00023122"/>
    </source>
</evidence>
<dbReference type="InterPro" id="IPR046342">
    <property type="entry name" value="CBS_dom_sf"/>
</dbReference>
<comment type="similarity">
    <text evidence="2">Belongs to the UPF0053 family.</text>
</comment>
<keyword evidence="6 10" id="KW-1133">Transmembrane helix</keyword>
<dbReference type="PANTHER" id="PTHR22777:SF32">
    <property type="entry name" value="UPF0053 INNER MEMBRANE PROTEIN YFJD"/>
    <property type="match status" value="1"/>
</dbReference>
<dbReference type="Pfam" id="PF01595">
    <property type="entry name" value="CNNM"/>
    <property type="match status" value="1"/>
</dbReference>
<evidence type="ECO:0000256" key="4">
    <source>
        <dbReference type="ARBA" id="ARBA00022692"/>
    </source>
</evidence>